<dbReference type="SUPFAM" id="SSF51351">
    <property type="entry name" value="Triosephosphate isomerase (TIM)"/>
    <property type="match status" value="1"/>
</dbReference>
<reference evidence="8 9" key="1">
    <citation type="submission" date="2023-07" db="EMBL/GenBank/DDBJ databases">
        <title>Genomic Encyclopedia of Type Strains, Phase IV (KMG-IV): sequencing the most valuable type-strain genomes for metagenomic binning, comparative biology and taxonomic classification.</title>
        <authorList>
            <person name="Goeker M."/>
        </authorList>
    </citation>
    <scope>NUCLEOTIDE SEQUENCE [LARGE SCALE GENOMIC DNA]</scope>
    <source>
        <strain evidence="8 9">DSM 105143</strain>
    </source>
</reference>
<accession>A0ABT9YU57</accession>
<name>A0ABT9YU57_9STRE</name>
<comment type="catalytic activity">
    <reaction evidence="6 7">
        <text>D-glyceraldehyde 3-phosphate = dihydroxyacetone phosphate</text>
        <dbReference type="Rhea" id="RHEA:18585"/>
        <dbReference type="ChEBI" id="CHEBI:57642"/>
        <dbReference type="ChEBI" id="CHEBI:59776"/>
        <dbReference type="EC" id="5.3.1.1"/>
    </reaction>
</comment>
<keyword evidence="2 6" id="KW-0312">Gluconeogenesis</keyword>
<dbReference type="InterPro" id="IPR035990">
    <property type="entry name" value="TIM_sf"/>
</dbReference>
<organism evidence="8 9">
    <name type="scientific">Streptococcus moroccensis</name>
    <dbReference type="NCBI Taxonomy" id="1451356"/>
    <lineage>
        <taxon>Bacteria</taxon>
        <taxon>Bacillati</taxon>
        <taxon>Bacillota</taxon>
        <taxon>Bacilli</taxon>
        <taxon>Lactobacillales</taxon>
        <taxon>Streptococcaceae</taxon>
        <taxon>Streptococcus</taxon>
    </lineage>
</organism>
<comment type="caution">
    <text evidence="8">The sequence shown here is derived from an EMBL/GenBank/DDBJ whole genome shotgun (WGS) entry which is preliminary data.</text>
</comment>
<gene>
    <name evidence="6" type="primary">tpiA</name>
    <name evidence="8" type="ORF">J2S23_001880</name>
</gene>
<comment type="similarity">
    <text evidence="1 6 7">Belongs to the triosephosphate isomerase family.</text>
</comment>
<dbReference type="NCBIfam" id="TIGR00419">
    <property type="entry name" value="tim"/>
    <property type="match status" value="1"/>
</dbReference>
<feature type="active site" description="Proton acceptor" evidence="6">
    <location>
        <position position="170"/>
    </location>
</feature>
<feature type="binding site" evidence="6">
    <location>
        <begin position="237"/>
        <end position="238"/>
    </location>
    <ligand>
        <name>substrate</name>
    </ligand>
</feature>
<dbReference type="HAMAP" id="MF_00147_B">
    <property type="entry name" value="TIM_B"/>
    <property type="match status" value="1"/>
</dbReference>
<evidence type="ECO:0000256" key="2">
    <source>
        <dbReference type="ARBA" id="ARBA00022432"/>
    </source>
</evidence>
<evidence type="ECO:0000256" key="1">
    <source>
        <dbReference type="ARBA" id="ARBA00007422"/>
    </source>
</evidence>
<comment type="pathway">
    <text evidence="6 7">Carbohydrate biosynthesis; gluconeogenesis.</text>
</comment>
<dbReference type="InterPro" id="IPR022896">
    <property type="entry name" value="TrioseP_Isoase_bac/euk"/>
</dbReference>
<sequence length="254" mass="27174">MSRKPIIAGNWKMNKTHTEAREFIGAVAKAIPSNDLVDTVIGSPAIFLEGMKKGVKKSNSELQVAAQNCYFEDFGAYTGENSPATIAALGVEYVIIGHSERRDYFKETDEDINKKAHAIFKNGMTPIICCGESLETYEAGKAEEFVGAQVSAALKGLTAEQVASSVLAYEPIWAIGTGKSATQDDAQKMCKAVRDVVAADFGQDVADKVRVQYGGSVKPENIADYMACPDVDGALVGGASLEVDSFLALLDFVK</sequence>
<keyword evidence="4 6" id="KW-0324">Glycolysis</keyword>
<dbReference type="InterPro" id="IPR020861">
    <property type="entry name" value="Triosephosphate_isomerase_AS"/>
</dbReference>
<keyword evidence="9" id="KW-1185">Reference proteome</keyword>
<evidence type="ECO:0000256" key="4">
    <source>
        <dbReference type="ARBA" id="ARBA00023152"/>
    </source>
</evidence>
<comment type="function">
    <text evidence="6">Involved in the gluconeogenesis. Catalyzes stereospecifically the conversion of dihydroxyacetone phosphate (DHAP) to D-glyceraldehyde-3-phosphate (G3P).</text>
</comment>
<evidence type="ECO:0000256" key="6">
    <source>
        <dbReference type="HAMAP-Rule" id="MF_00147"/>
    </source>
</evidence>
<dbReference type="PROSITE" id="PS51440">
    <property type="entry name" value="TIM_2"/>
    <property type="match status" value="1"/>
</dbReference>
<dbReference type="EC" id="5.3.1.1" evidence="6 7"/>
<dbReference type="PANTHER" id="PTHR21139">
    <property type="entry name" value="TRIOSEPHOSPHATE ISOMERASE"/>
    <property type="match status" value="1"/>
</dbReference>
<comment type="subcellular location">
    <subcellularLocation>
        <location evidence="6 7">Cytoplasm</location>
    </subcellularLocation>
</comment>
<feature type="binding site" evidence="6">
    <location>
        <position position="176"/>
    </location>
    <ligand>
        <name>substrate</name>
    </ligand>
</feature>
<dbReference type="EMBL" id="JAUSTM010000022">
    <property type="protein sequence ID" value="MDQ0223305.1"/>
    <property type="molecule type" value="Genomic_DNA"/>
</dbReference>
<proteinExistence type="inferred from homology"/>
<keyword evidence="5 6" id="KW-0413">Isomerase</keyword>
<evidence type="ECO:0000313" key="9">
    <source>
        <dbReference type="Proteomes" id="UP001223079"/>
    </source>
</evidence>
<evidence type="ECO:0000256" key="3">
    <source>
        <dbReference type="ARBA" id="ARBA00022490"/>
    </source>
</evidence>
<dbReference type="PROSITE" id="PS00171">
    <property type="entry name" value="TIM_1"/>
    <property type="match status" value="1"/>
</dbReference>
<dbReference type="PANTHER" id="PTHR21139:SF42">
    <property type="entry name" value="TRIOSEPHOSPHATE ISOMERASE"/>
    <property type="match status" value="1"/>
</dbReference>
<evidence type="ECO:0000313" key="8">
    <source>
        <dbReference type="EMBL" id="MDQ0223305.1"/>
    </source>
</evidence>
<dbReference type="Gene3D" id="3.20.20.70">
    <property type="entry name" value="Aldolase class I"/>
    <property type="match status" value="1"/>
</dbReference>
<protein>
    <recommendedName>
        <fullName evidence="6 7">Triosephosphate isomerase</fullName>
        <shortName evidence="6">TIM</shortName>
        <shortName evidence="6">TPI</shortName>
        <ecNumber evidence="6 7">5.3.1.1</ecNumber>
    </recommendedName>
    <alternativeName>
        <fullName evidence="6">Triose-phosphate isomerase</fullName>
    </alternativeName>
</protein>
<evidence type="ECO:0000256" key="7">
    <source>
        <dbReference type="RuleBase" id="RU363013"/>
    </source>
</evidence>
<dbReference type="InterPro" id="IPR000652">
    <property type="entry name" value="Triosephosphate_isomerase"/>
</dbReference>
<comment type="pathway">
    <text evidence="6 7">Carbohydrate degradation; glycolysis; D-glyceraldehyde 3-phosphate from glycerone phosphate: step 1/1.</text>
</comment>
<dbReference type="InterPro" id="IPR013785">
    <property type="entry name" value="Aldolase_TIM"/>
</dbReference>
<feature type="active site" description="Electrophile" evidence="6">
    <location>
        <position position="98"/>
    </location>
</feature>
<evidence type="ECO:0000256" key="5">
    <source>
        <dbReference type="ARBA" id="ARBA00023235"/>
    </source>
</evidence>
<comment type="subunit">
    <text evidence="6 7">Homodimer.</text>
</comment>
<feature type="binding site" evidence="6">
    <location>
        <begin position="10"/>
        <end position="12"/>
    </location>
    <ligand>
        <name>substrate</name>
    </ligand>
</feature>
<dbReference type="CDD" id="cd00311">
    <property type="entry name" value="TIM"/>
    <property type="match status" value="1"/>
</dbReference>
<feature type="binding site" evidence="6">
    <location>
        <position position="216"/>
    </location>
    <ligand>
        <name>substrate</name>
    </ligand>
</feature>
<keyword evidence="3 6" id="KW-0963">Cytoplasm</keyword>
<dbReference type="RefSeq" id="WP_307122454.1">
    <property type="nucleotide sequence ID" value="NZ_JAUSTM010000022.1"/>
</dbReference>
<dbReference type="GO" id="GO:0004807">
    <property type="term" value="F:triose-phosphate isomerase activity"/>
    <property type="evidence" value="ECO:0007669"/>
    <property type="project" value="UniProtKB-EC"/>
</dbReference>
<dbReference type="Pfam" id="PF00121">
    <property type="entry name" value="TIM"/>
    <property type="match status" value="1"/>
</dbReference>
<dbReference type="Proteomes" id="UP001223079">
    <property type="component" value="Unassembled WGS sequence"/>
</dbReference>